<keyword evidence="2" id="KW-1185">Reference proteome</keyword>
<accession>A0A9P6JTN1</accession>
<name>A0A9P6JTN1_9FUNG</name>
<evidence type="ECO:0000313" key="2">
    <source>
        <dbReference type="Proteomes" id="UP000723463"/>
    </source>
</evidence>
<proteinExistence type="predicted"/>
<organism evidence="1 2">
    <name type="scientific">Mortierella hygrophila</name>
    <dbReference type="NCBI Taxonomy" id="979708"/>
    <lineage>
        <taxon>Eukaryota</taxon>
        <taxon>Fungi</taxon>
        <taxon>Fungi incertae sedis</taxon>
        <taxon>Mucoromycota</taxon>
        <taxon>Mortierellomycotina</taxon>
        <taxon>Mortierellomycetes</taxon>
        <taxon>Mortierellales</taxon>
        <taxon>Mortierellaceae</taxon>
        <taxon>Mortierella</taxon>
    </lineage>
</organism>
<dbReference type="Proteomes" id="UP000723463">
    <property type="component" value="Unassembled WGS sequence"/>
</dbReference>
<comment type="caution">
    <text evidence="1">The sequence shown here is derived from an EMBL/GenBank/DDBJ whole genome shotgun (WGS) entry which is preliminary data.</text>
</comment>
<sequence length="77" mass="8457">MAALKGKIKYGAVGIIKEGVADCALGAYEVEDDKDGLLFEEYTLVNNPMMTLYEGYPFFEFGDGDFAIVQKTYGSAR</sequence>
<dbReference type="EMBL" id="JAAAXW010001452">
    <property type="protein sequence ID" value="KAF9533327.1"/>
    <property type="molecule type" value="Genomic_DNA"/>
</dbReference>
<reference evidence="1" key="1">
    <citation type="journal article" date="2020" name="Fungal Divers.">
        <title>Resolving the Mortierellaceae phylogeny through synthesis of multi-gene phylogenetics and phylogenomics.</title>
        <authorList>
            <person name="Vandepol N."/>
            <person name="Liber J."/>
            <person name="Desiro A."/>
            <person name="Na H."/>
            <person name="Kennedy M."/>
            <person name="Barry K."/>
            <person name="Grigoriev I.V."/>
            <person name="Miller A.N."/>
            <person name="O'Donnell K."/>
            <person name="Stajich J.E."/>
            <person name="Bonito G."/>
        </authorList>
    </citation>
    <scope>NUCLEOTIDE SEQUENCE</scope>
    <source>
        <strain evidence="1">NRRL 2591</strain>
    </source>
</reference>
<feature type="non-terminal residue" evidence="1">
    <location>
        <position position="77"/>
    </location>
</feature>
<dbReference type="AlphaFoldDB" id="A0A9P6JTN1"/>
<gene>
    <name evidence="1" type="ORF">EC957_002278</name>
</gene>
<protein>
    <submittedName>
        <fullName evidence="1">Uncharacterized protein</fullName>
    </submittedName>
</protein>
<evidence type="ECO:0000313" key="1">
    <source>
        <dbReference type="EMBL" id="KAF9533327.1"/>
    </source>
</evidence>